<proteinExistence type="predicted"/>
<dbReference type="AlphaFoldDB" id="A0A1A8Y0I9"/>
<organism evidence="2 3">
    <name type="scientific">Candidatus Propionivibrio aalborgensis</name>
    <dbReference type="NCBI Taxonomy" id="1860101"/>
    <lineage>
        <taxon>Bacteria</taxon>
        <taxon>Pseudomonadati</taxon>
        <taxon>Pseudomonadota</taxon>
        <taxon>Betaproteobacteria</taxon>
        <taxon>Rhodocyclales</taxon>
        <taxon>Rhodocyclaceae</taxon>
        <taxon>Propionivibrio</taxon>
    </lineage>
</organism>
<protein>
    <recommendedName>
        <fullName evidence="1">PilZ domain-containing protein</fullName>
    </recommendedName>
</protein>
<feature type="domain" description="PilZ" evidence="1">
    <location>
        <begin position="223"/>
        <end position="303"/>
    </location>
</feature>
<keyword evidence="3" id="KW-1185">Reference proteome</keyword>
<dbReference type="EMBL" id="FLQY01000353">
    <property type="protein sequence ID" value="SBT10497.1"/>
    <property type="molecule type" value="Genomic_DNA"/>
</dbReference>
<name>A0A1A8Y0I9_9RHOO</name>
<dbReference type="Pfam" id="PF07238">
    <property type="entry name" value="PilZ"/>
    <property type="match status" value="1"/>
</dbReference>
<dbReference type="GO" id="GO:0035438">
    <property type="term" value="F:cyclic-di-GMP binding"/>
    <property type="evidence" value="ECO:0007669"/>
    <property type="project" value="InterPro"/>
</dbReference>
<dbReference type="Gene3D" id="2.40.10.220">
    <property type="entry name" value="predicted glycosyltransferase like domains"/>
    <property type="match status" value="1"/>
</dbReference>
<evidence type="ECO:0000313" key="2">
    <source>
        <dbReference type="EMBL" id="SBT10497.1"/>
    </source>
</evidence>
<sequence length="338" mass="37575">MLTTDFTVEFAGKSHESQQRVVSQLNPGLFGSQNVLKTIFGKTFGSSVAGNPQSGVAPLMKIDLERIKTLIEFFQIGKKLRYYPEFKQDIVFDTLVVAYCVNGDFIYSMEAINRDSDGYPTAFLSRENGERTPLARLKEFQLLVPDTSDLEMKLDYHRRALLGRGRQFSVGNHITLISNAGVRGVSTLDTEVAKQVILPEGPYAHTKMILLTPELNALSVTDQRTKSRTRTHAPVTISLPEGKFAGPCTIVDISEGEVRIRVRDRGTTMPLMHKGDEAVIEIDLGESEKHYSIKGTVIRRSSETCVFHLVGQYANGKLSSFSPLDLLELKASLLNYGK</sequence>
<dbReference type="InterPro" id="IPR009875">
    <property type="entry name" value="PilZ_domain"/>
</dbReference>
<dbReference type="SUPFAM" id="SSF141371">
    <property type="entry name" value="PilZ domain-like"/>
    <property type="match status" value="1"/>
</dbReference>
<reference evidence="2 3" key="1">
    <citation type="submission" date="2016-06" db="EMBL/GenBank/DDBJ databases">
        <authorList>
            <person name="Kjaerup R.B."/>
            <person name="Dalgaard T.S."/>
            <person name="Juul-Madsen H.R."/>
        </authorList>
    </citation>
    <scope>NUCLEOTIDE SEQUENCE [LARGE SCALE GENOMIC DNA]</scope>
    <source>
        <strain evidence="2">2</strain>
    </source>
</reference>
<dbReference type="Proteomes" id="UP000199600">
    <property type="component" value="Unassembled WGS sequence"/>
</dbReference>
<accession>A0A1A8Y0I9</accession>
<dbReference type="RefSeq" id="WP_186412078.1">
    <property type="nucleotide sequence ID" value="NZ_FLQY01000353.1"/>
</dbReference>
<gene>
    <name evidence="2" type="ORF">PROAA_510016</name>
</gene>
<evidence type="ECO:0000313" key="3">
    <source>
        <dbReference type="Proteomes" id="UP000199600"/>
    </source>
</evidence>
<evidence type="ECO:0000259" key="1">
    <source>
        <dbReference type="Pfam" id="PF07238"/>
    </source>
</evidence>